<dbReference type="InterPro" id="IPR055302">
    <property type="entry name" value="F-box_dom-containing"/>
</dbReference>
<feature type="domain" description="F-box/LRR-repeat protein 15/At3g58940/PEG3-like LRR" evidence="1">
    <location>
        <begin position="8"/>
        <end position="232"/>
    </location>
</feature>
<dbReference type="EnsemblPlants" id="EMT04729">
    <property type="protein sequence ID" value="EMT04729"/>
    <property type="gene ID" value="F775_03710"/>
</dbReference>
<dbReference type="AlphaFoldDB" id="M8ATH6"/>
<reference evidence="2" key="1">
    <citation type="submission" date="2015-06" db="UniProtKB">
        <authorList>
            <consortium name="EnsemblPlants"/>
        </authorList>
    </citation>
    <scope>IDENTIFICATION</scope>
</reference>
<organism evidence="2">
    <name type="scientific">Aegilops tauschii</name>
    <name type="common">Tausch's goatgrass</name>
    <name type="synonym">Aegilops squarrosa</name>
    <dbReference type="NCBI Taxonomy" id="37682"/>
    <lineage>
        <taxon>Eukaryota</taxon>
        <taxon>Viridiplantae</taxon>
        <taxon>Streptophyta</taxon>
        <taxon>Embryophyta</taxon>
        <taxon>Tracheophyta</taxon>
        <taxon>Spermatophyta</taxon>
        <taxon>Magnoliopsida</taxon>
        <taxon>Liliopsida</taxon>
        <taxon>Poales</taxon>
        <taxon>Poaceae</taxon>
        <taxon>BOP clade</taxon>
        <taxon>Pooideae</taxon>
        <taxon>Triticodae</taxon>
        <taxon>Triticeae</taxon>
        <taxon>Triticinae</taxon>
        <taxon>Aegilops</taxon>
    </lineage>
</organism>
<dbReference type="InterPro" id="IPR032675">
    <property type="entry name" value="LRR_dom_sf"/>
</dbReference>
<proteinExistence type="predicted"/>
<name>M8ATH6_AEGTA</name>
<evidence type="ECO:0000313" key="2">
    <source>
        <dbReference type="EnsemblPlants" id="EMT04729"/>
    </source>
</evidence>
<dbReference type="PANTHER" id="PTHR32141:SF112">
    <property type="entry name" value="GENOME ASSEMBLY, CHROMOSOME: II"/>
    <property type="match status" value="1"/>
</dbReference>
<dbReference type="InterPro" id="IPR055411">
    <property type="entry name" value="LRR_FXL15/At3g58940/PEG3-like"/>
</dbReference>
<dbReference type="ExpressionAtlas" id="M8ATH6">
    <property type="expression patterns" value="baseline"/>
</dbReference>
<protein>
    <recommendedName>
        <fullName evidence="1">F-box/LRR-repeat protein 15/At3g58940/PEG3-like LRR domain-containing protein</fullName>
    </recommendedName>
</protein>
<accession>M8ATH6</accession>
<dbReference type="Gene3D" id="3.80.10.10">
    <property type="entry name" value="Ribonuclease Inhibitor"/>
    <property type="match status" value="1"/>
</dbReference>
<evidence type="ECO:0000259" key="1">
    <source>
        <dbReference type="Pfam" id="PF24758"/>
    </source>
</evidence>
<sequence>MGAHQAQLARWLQLLAAKGVRELVLVNRPWPCDVPLPDTLFTISSLVRLYIGLWKLPDTAGLRGASFPNLRELGICTVVMEQGDVETIVASSPVLEVLSIQGSHKGLRLRLVSQSLRCVQICSSVVENVTVVKAPCLERLILQGGRHAASGMCTMVSILDAPKLHFFGFLGPGNHVLGIGGTVIMAGIKESAATIVASVKILSLNVRFGLPNEARMVPMFLKCFPNVVRLHIMVFQVIYASQLFMVNADDYAILPHVKSRKCNGSTGKPSLNFQEGPTESAMLHIKEMYFREFRGEQGEVAFLKSIFPKVLETAVIIMANPSFTPFSVAVAFSKLKEASEVIRCCQVLLLKSTGPEGGKAWSFKEGSDFSCEDPFSTVESSLFTPEQSKFIGFDEVGNRHDACCTMPVRSGRSLDVLNYELGMVSASFGSRP</sequence>
<dbReference type="PANTHER" id="PTHR32141">
    <property type="match status" value="1"/>
</dbReference>
<dbReference type="Pfam" id="PF24758">
    <property type="entry name" value="LRR_At5g56370"/>
    <property type="match status" value="1"/>
</dbReference>